<evidence type="ECO:0000256" key="5">
    <source>
        <dbReference type="SAM" id="MobiDB-lite"/>
    </source>
</evidence>
<dbReference type="RefSeq" id="WP_227567959.1">
    <property type="nucleotide sequence ID" value="NZ_CP101988.1"/>
</dbReference>
<evidence type="ECO:0000256" key="2">
    <source>
        <dbReference type="ARBA" id="ARBA00022771"/>
    </source>
</evidence>
<keyword evidence="2" id="KW-0863">Zinc-finger</keyword>
<evidence type="ECO:0000313" key="7">
    <source>
        <dbReference type="EMBL" id="UUI75921.1"/>
    </source>
</evidence>
<feature type="region of interest" description="Disordered" evidence="5">
    <location>
        <begin position="1"/>
        <end position="61"/>
    </location>
</feature>
<keyword evidence="3" id="KW-0862">Zinc</keyword>
<dbReference type="PROSITE" id="PS01102">
    <property type="entry name" value="ZF_DKSA_1"/>
    <property type="match status" value="1"/>
</dbReference>
<dbReference type="Gene3D" id="1.20.120.910">
    <property type="entry name" value="DksA, coiled-coil domain"/>
    <property type="match status" value="1"/>
</dbReference>
<dbReference type="InterPro" id="IPR020458">
    <property type="entry name" value="Znf_DskA_TraR_CS"/>
</dbReference>
<feature type="domain" description="Zinc finger DksA/TraR C4-type" evidence="6">
    <location>
        <begin position="94"/>
        <end position="126"/>
    </location>
</feature>
<proteinExistence type="predicted"/>
<dbReference type="SUPFAM" id="SSF57716">
    <property type="entry name" value="Glucocorticoid receptor-like (DNA-binding domain)"/>
    <property type="match status" value="1"/>
</dbReference>
<evidence type="ECO:0000256" key="4">
    <source>
        <dbReference type="PROSITE-ProRule" id="PRU00510"/>
    </source>
</evidence>
<dbReference type="PANTHER" id="PTHR33823:SF4">
    <property type="entry name" value="GENERAL STRESS PROTEIN 16O"/>
    <property type="match status" value="1"/>
</dbReference>
<dbReference type="Proteomes" id="UP001316189">
    <property type="component" value="Chromosome"/>
</dbReference>
<keyword evidence="1" id="KW-0479">Metal-binding</keyword>
<feature type="zinc finger region" description="dksA C4-type" evidence="4">
    <location>
        <begin position="99"/>
        <end position="123"/>
    </location>
</feature>
<gene>
    <name evidence="7" type="ORF">NP064_03155</name>
</gene>
<evidence type="ECO:0000259" key="6">
    <source>
        <dbReference type="Pfam" id="PF01258"/>
    </source>
</evidence>
<keyword evidence="8" id="KW-1185">Reference proteome</keyword>
<protein>
    <submittedName>
        <fullName evidence="7">TraR/DksA C4-type zinc finger protein</fullName>
    </submittedName>
</protein>
<dbReference type="PANTHER" id="PTHR33823">
    <property type="entry name" value="RNA POLYMERASE-BINDING TRANSCRIPTION FACTOR DKSA-RELATED"/>
    <property type="match status" value="1"/>
</dbReference>
<sequence>MGDDTTRQDSPGADPVDARERLSRARSEAVGRLRSLRGDLAGLADAQRDTATDDEHDPEGATLAFERAQADSLARSALAQIAELDAALARVAEGAYGWCEVCGEPIGAARLEARPAARTCIRCAARTGPGRGRRG</sequence>
<feature type="compositionally biased region" description="Basic and acidic residues" evidence="5">
    <location>
        <begin position="16"/>
        <end position="31"/>
    </location>
</feature>
<accession>A0ABY5L345</accession>
<dbReference type="Pfam" id="PF01258">
    <property type="entry name" value="zf-dskA_traR"/>
    <property type="match status" value="1"/>
</dbReference>
<organism evidence="7 8">
    <name type="scientific">Cellulomonas chengniuliangii</name>
    <dbReference type="NCBI Taxonomy" id="2968084"/>
    <lineage>
        <taxon>Bacteria</taxon>
        <taxon>Bacillati</taxon>
        <taxon>Actinomycetota</taxon>
        <taxon>Actinomycetes</taxon>
        <taxon>Micrococcales</taxon>
        <taxon>Cellulomonadaceae</taxon>
        <taxon>Cellulomonas</taxon>
    </lineage>
</organism>
<dbReference type="InterPro" id="IPR000962">
    <property type="entry name" value="Znf_DskA_TraR"/>
</dbReference>
<evidence type="ECO:0000256" key="1">
    <source>
        <dbReference type="ARBA" id="ARBA00022723"/>
    </source>
</evidence>
<evidence type="ECO:0000256" key="3">
    <source>
        <dbReference type="ARBA" id="ARBA00022833"/>
    </source>
</evidence>
<dbReference type="EMBL" id="CP101988">
    <property type="protein sequence ID" value="UUI75921.1"/>
    <property type="molecule type" value="Genomic_DNA"/>
</dbReference>
<reference evidence="7 8" key="1">
    <citation type="submission" date="2022-07" db="EMBL/GenBank/DDBJ databases">
        <title>Novel species in genus cellulomonas.</title>
        <authorList>
            <person name="Ye L."/>
        </authorList>
    </citation>
    <scope>NUCLEOTIDE SEQUENCE [LARGE SCALE GENOMIC DNA]</scope>
    <source>
        <strain evidence="8">zg-Y338</strain>
    </source>
</reference>
<dbReference type="PROSITE" id="PS51128">
    <property type="entry name" value="ZF_DKSA_2"/>
    <property type="match status" value="1"/>
</dbReference>
<evidence type="ECO:0000313" key="8">
    <source>
        <dbReference type="Proteomes" id="UP001316189"/>
    </source>
</evidence>
<name>A0ABY5L345_9CELL</name>